<protein>
    <submittedName>
        <fullName evidence="3">YtxH domain-containing protein</fullName>
    </submittedName>
</protein>
<dbReference type="RefSeq" id="WP_289559966.1">
    <property type="nucleotide sequence ID" value="NZ_JAUDEO010000020.1"/>
</dbReference>
<feature type="region of interest" description="Disordered" evidence="1">
    <location>
        <begin position="107"/>
        <end position="137"/>
    </location>
</feature>
<feature type="signal peptide" evidence="2">
    <location>
        <begin position="1"/>
        <end position="21"/>
    </location>
</feature>
<name>A0ABT7VM86_9LACO</name>
<feature type="chain" id="PRO_5045923293" evidence="2">
    <location>
        <begin position="22"/>
        <end position="137"/>
    </location>
</feature>
<reference evidence="3 4" key="1">
    <citation type="submission" date="2023-06" db="EMBL/GenBank/DDBJ databases">
        <title>Identification and characterization of horizontal gene transfer across gut microbiota members of farm animals based on homology search.</title>
        <authorList>
            <person name="Schwarzerova J."/>
            <person name="Nykrynova M."/>
            <person name="Jureckova K."/>
            <person name="Cejkova D."/>
            <person name="Rychlik I."/>
        </authorList>
    </citation>
    <scope>NUCLEOTIDE SEQUENCE [LARGE SCALE GENOMIC DNA]</scope>
    <source>
        <strain evidence="3 4">105_WCHN</strain>
    </source>
</reference>
<evidence type="ECO:0000256" key="1">
    <source>
        <dbReference type="SAM" id="MobiDB-lite"/>
    </source>
</evidence>
<sequence>MSKKLFAGALLGGAVTAAAWALLPAKKRQALCERISDQVTDWTDYATDYALTALDIVDERLAEMDNSEVAANVKNAAQKVKDKKDHVIDHLTNEDFDEQTAAIREKLASASGKDDQDDDIVIDATSDDPAPAAGDDK</sequence>
<keyword evidence="2" id="KW-0732">Signal</keyword>
<accession>A0ABT7VM86</accession>
<evidence type="ECO:0000313" key="3">
    <source>
        <dbReference type="EMBL" id="MDM8333854.1"/>
    </source>
</evidence>
<evidence type="ECO:0000256" key="2">
    <source>
        <dbReference type="SAM" id="SignalP"/>
    </source>
</evidence>
<dbReference type="EMBL" id="JAUDEO010000020">
    <property type="protein sequence ID" value="MDM8333854.1"/>
    <property type="molecule type" value="Genomic_DNA"/>
</dbReference>
<keyword evidence="4" id="KW-1185">Reference proteome</keyword>
<gene>
    <name evidence="3" type="ORF">QUW46_04625</name>
</gene>
<dbReference type="Proteomes" id="UP001529423">
    <property type="component" value="Unassembled WGS sequence"/>
</dbReference>
<comment type="caution">
    <text evidence="3">The sequence shown here is derived from an EMBL/GenBank/DDBJ whole genome shotgun (WGS) entry which is preliminary data.</text>
</comment>
<reference evidence="3 4" key="3">
    <citation type="submission" date="2023-06" db="EMBL/GenBank/DDBJ databases">
        <authorList>
            <person name="Zeman M."/>
            <person name="Kubasova T."/>
            <person name="Jahodarova E."/>
            <person name="Nykrynova M."/>
            <person name="Rychlik I."/>
        </authorList>
    </citation>
    <scope>NUCLEOTIDE SEQUENCE [LARGE SCALE GENOMIC DNA]</scope>
    <source>
        <strain evidence="3 4">105_WCHN</strain>
    </source>
</reference>
<reference evidence="4" key="2">
    <citation type="submission" date="2023-06" db="EMBL/GenBank/DDBJ databases">
        <title>Identification and characterization of horizontal gene transfer across gut microbiota members of farm animals based on homology search.</title>
        <authorList>
            <person name="Zeman M."/>
            <person name="Kubasova T."/>
            <person name="Jahodarova E."/>
            <person name="Nykrynova M."/>
            <person name="Rychlik I."/>
        </authorList>
    </citation>
    <scope>NUCLEOTIDE SEQUENCE [LARGE SCALE GENOMIC DNA]</scope>
    <source>
        <strain evidence="4">105_WCHN</strain>
    </source>
</reference>
<evidence type="ECO:0000313" key="4">
    <source>
        <dbReference type="Proteomes" id="UP001529423"/>
    </source>
</evidence>
<proteinExistence type="predicted"/>
<organism evidence="3 4">
    <name type="scientific">Limosilactobacillus panis</name>
    <dbReference type="NCBI Taxonomy" id="47493"/>
    <lineage>
        <taxon>Bacteria</taxon>
        <taxon>Bacillati</taxon>
        <taxon>Bacillota</taxon>
        <taxon>Bacilli</taxon>
        <taxon>Lactobacillales</taxon>
        <taxon>Lactobacillaceae</taxon>
        <taxon>Limosilactobacillus</taxon>
    </lineage>
</organism>